<keyword evidence="4" id="KW-1278">Translocase</keyword>
<comment type="caution">
    <text evidence="6">The sequence shown here is derived from an EMBL/GenBank/DDBJ whole genome shotgun (WGS) entry which is preliminary data.</text>
</comment>
<evidence type="ECO:0000256" key="1">
    <source>
        <dbReference type="ARBA" id="ARBA00022448"/>
    </source>
</evidence>
<sequence>MNHVPPTSDAAAAAARIDVVNLTARYHGRPAVADVDLAIEPRQVTALIGPSGCGKSTLLRCMNGLHLTVPGASVTGQVLLDDADIYAKDSNPVEIRHRVGMVFQRPAPFPTMSVRDNVLAGLQLGRRLGRGAPHDEIAERALTKAGLWHEVKDRLKAPGASLSGGQQQRLCIARALAVEPEVLLMDEPCAHLDPISTLTIEDLIREIKETYTVVIVTHNMQQAARVADTTAFLTMSAVGEPGRLVEVGPTERIFSSPRRQTTEDYISGKIG</sequence>
<dbReference type="GO" id="GO:0005524">
    <property type="term" value="F:ATP binding"/>
    <property type="evidence" value="ECO:0007669"/>
    <property type="project" value="UniProtKB-KW"/>
</dbReference>
<dbReference type="SUPFAM" id="SSF52540">
    <property type="entry name" value="P-loop containing nucleoside triphosphate hydrolases"/>
    <property type="match status" value="1"/>
</dbReference>
<keyword evidence="3 6" id="KW-0067">ATP-binding</keyword>
<evidence type="ECO:0000256" key="4">
    <source>
        <dbReference type="ARBA" id="ARBA00022967"/>
    </source>
</evidence>
<evidence type="ECO:0000313" key="6">
    <source>
        <dbReference type="EMBL" id="MDF3289673.1"/>
    </source>
</evidence>
<dbReference type="InterPro" id="IPR017871">
    <property type="entry name" value="ABC_transporter-like_CS"/>
</dbReference>
<evidence type="ECO:0000259" key="5">
    <source>
        <dbReference type="PROSITE" id="PS50893"/>
    </source>
</evidence>
<accession>A0ABT5ZL10</accession>
<keyword evidence="1" id="KW-0813">Transport</keyword>
<evidence type="ECO:0000313" key="7">
    <source>
        <dbReference type="Proteomes" id="UP001216579"/>
    </source>
</evidence>
<dbReference type="RefSeq" id="WP_276093197.1">
    <property type="nucleotide sequence ID" value="NZ_JARJBC010000005.1"/>
</dbReference>
<proteinExistence type="predicted"/>
<dbReference type="PANTHER" id="PTHR43423">
    <property type="entry name" value="ABC TRANSPORTER I FAMILY MEMBER 17"/>
    <property type="match status" value="1"/>
</dbReference>
<dbReference type="InterPro" id="IPR003439">
    <property type="entry name" value="ABC_transporter-like_ATP-bd"/>
</dbReference>
<dbReference type="PROSITE" id="PS50893">
    <property type="entry name" value="ABC_TRANSPORTER_2"/>
    <property type="match status" value="1"/>
</dbReference>
<keyword evidence="7" id="KW-1185">Reference proteome</keyword>
<organism evidence="6 7">
    <name type="scientific">Streptomyces silvisoli</name>
    <dbReference type="NCBI Taxonomy" id="3034235"/>
    <lineage>
        <taxon>Bacteria</taxon>
        <taxon>Bacillati</taxon>
        <taxon>Actinomycetota</taxon>
        <taxon>Actinomycetes</taxon>
        <taxon>Kitasatosporales</taxon>
        <taxon>Streptomycetaceae</taxon>
        <taxon>Streptomyces</taxon>
    </lineage>
</organism>
<dbReference type="PROSITE" id="PS00211">
    <property type="entry name" value="ABC_TRANSPORTER_1"/>
    <property type="match status" value="1"/>
</dbReference>
<dbReference type="Proteomes" id="UP001216579">
    <property type="component" value="Unassembled WGS sequence"/>
</dbReference>
<protein>
    <submittedName>
        <fullName evidence="6">Phosphate ABC transporter ATP-binding protein</fullName>
    </submittedName>
</protein>
<dbReference type="InterPro" id="IPR005670">
    <property type="entry name" value="PstB-like"/>
</dbReference>
<dbReference type="CDD" id="cd03260">
    <property type="entry name" value="ABC_PstB_phosphate_transporter"/>
    <property type="match status" value="1"/>
</dbReference>
<dbReference type="SMART" id="SM00382">
    <property type="entry name" value="AAA"/>
    <property type="match status" value="1"/>
</dbReference>
<dbReference type="InterPro" id="IPR027417">
    <property type="entry name" value="P-loop_NTPase"/>
</dbReference>
<reference evidence="6 7" key="1">
    <citation type="submission" date="2023-03" db="EMBL/GenBank/DDBJ databases">
        <title>Draft genome sequence of Streptomyces sp. RB6PN23 isolated from peat swamp forest in Thailand.</title>
        <authorList>
            <person name="Klaysubun C."/>
            <person name="Duangmal K."/>
        </authorList>
    </citation>
    <scope>NUCLEOTIDE SEQUENCE [LARGE SCALE GENOMIC DNA]</scope>
    <source>
        <strain evidence="6 7">RB6PN23</strain>
    </source>
</reference>
<keyword evidence="2" id="KW-0547">Nucleotide-binding</keyword>
<dbReference type="Pfam" id="PF00005">
    <property type="entry name" value="ABC_tran"/>
    <property type="match status" value="1"/>
</dbReference>
<name>A0ABT5ZL10_9ACTN</name>
<evidence type="ECO:0000256" key="2">
    <source>
        <dbReference type="ARBA" id="ARBA00022741"/>
    </source>
</evidence>
<dbReference type="PANTHER" id="PTHR43423:SF1">
    <property type="entry name" value="ABC TRANSPORTER I FAMILY MEMBER 17"/>
    <property type="match status" value="1"/>
</dbReference>
<gene>
    <name evidence="6" type="ORF">P3G67_10580</name>
</gene>
<feature type="domain" description="ABC transporter" evidence="5">
    <location>
        <begin position="17"/>
        <end position="260"/>
    </location>
</feature>
<dbReference type="Gene3D" id="3.40.50.300">
    <property type="entry name" value="P-loop containing nucleotide triphosphate hydrolases"/>
    <property type="match status" value="1"/>
</dbReference>
<evidence type="ECO:0000256" key="3">
    <source>
        <dbReference type="ARBA" id="ARBA00022840"/>
    </source>
</evidence>
<dbReference type="EMBL" id="JARJBC010000005">
    <property type="protein sequence ID" value="MDF3289673.1"/>
    <property type="molecule type" value="Genomic_DNA"/>
</dbReference>
<dbReference type="InterPro" id="IPR003593">
    <property type="entry name" value="AAA+_ATPase"/>
</dbReference>